<protein>
    <submittedName>
        <fullName evidence="2">Uncharacterized protein</fullName>
    </submittedName>
</protein>
<evidence type="ECO:0000313" key="2">
    <source>
        <dbReference type="EMBL" id="QDP82407.1"/>
    </source>
</evidence>
<reference evidence="2 3" key="1">
    <citation type="submission" date="2019-07" db="EMBL/GenBank/DDBJ databases">
        <title>Complete Genome Sequence and Methylome Analysis of Nocardia otitidis-caviarum NEB252.</title>
        <authorList>
            <person name="Fomenkov A."/>
            <person name="Anton B.P."/>
            <person name="Vincze T."/>
            <person name="Roberts R.J."/>
        </authorList>
    </citation>
    <scope>NUCLEOTIDE SEQUENCE [LARGE SCALE GENOMIC DNA]</scope>
    <source>
        <strain evidence="2 3">NEB252</strain>
    </source>
</reference>
<sequence>MTADDKDDGSPTLAEIVGHNAKRLRADHNTEALAKCAKQVGLRWNTGRVTDLEAGRISPTVPTLLALTFAFGGLLGRPVALTELFEAEGFVKLNDDFPAVRADLVLEALGGQPIGLKVGHLRGGKQQTIAAFKKSHAAWKELPTRPDDPDTLDIQTALKESGPTEDRVARDLGISTLRLAYESARLWKGTFTQERDRRAGDDANAQKRGRVSRDMKHELRQAISDDQKAQA</sequence>
<gene>
    <name evidence="2" type="ORF">FOH10_30430</name>
</gene>
<dbReference type="KEGG" id="nod:FOH10_30430"/>
<dbReference type="EMBL" id="CP041695">
    <property type="protein sequence ID" value="QDP82407.1"/>
    <property type="molecule type" value="Genomic_DNA"/>
</dbReference>
<evidence type="ECO:0000256" key="1">
    <source>
        <dbReference type="SAM" id="MobiDB-lite"/>
    </source>
</evidence>
<organism evidence="2 3">
    <name type="scientific">Nocardia otitidiscaviarum</name>
    <dbReference type="NCBI Taxonomy" id="1823"/>
    <lineage>
        <taxon>Bacteria</taxon>
        <taxon>Bacillati</taxon>
        <taxon>Actinomycetota</taxon>
        <taxon>Actinomycetes</taxon>
        <taxon>Mycobacteriales</taxon>
        <taxon>Nocardiaceae</taxon>
        <taxon>Nocardia</taxon>
    </lineage>
</organism>
<feature type="region of interest" description="Disordered" evidence="1">
    <location>
        <begin position="191"/>
        <end position="231"/>
    </location>
</feature>
<name>A0A516NU12_9NOCA</name>
<proteinExistence type="predicted"/>
<dbReference type="AlphaFoldDB" id="A0A516NU12"/>
<accession>A0A516NU12</accession>
<feature type="compositionally biased region" description="Basic and acidic residues" evidence="1">
    <location>
        <begin position="193"/>
        <end position="231"/>
    </location>
</feature>
<dbReference type="GeneID" id="80336675"/>
<dbReference type="RefSeq" id="WP_143983253.1">
    <property type="nucleotide sequence ID" value="NZ_CP041695.1"/>
</dbReference>
<evidence type="ECO:0000313" key="3">
    <source>
        <dbReference type="Proteomes" id="UP000317039"/>
    </source>
</evidence>
<dbReference type="Proteomes" id="UP000317039">
    <property type="component" value="Chromosome"/>
</dbReference>